<protein>
    <submittedName>
        <fullName evidence="1">Uncharacterized protein</fullName>
    </submittedName>
</protein>
<comment type="caution">
    <text evidence="1">The sequence shown here is derived from an EMBL/GenBank/DDBJ whole genome shotgun (WGS) entry which is preliminary data.</text>
</comment>
<evidence type="ECO:0000313" key="1">
    <source>
        <dbReference type="EMBL" id="HIU60896.1"/>
    </source>
</evidence>
<organism evidence="1 2">
    <name type="scientific">Candidatus Stercoripulliclostridium merdigallinarum</name>
    <dbReference type="NCBI Taxonomy" id="2840951"/>
    <lineage>
        <taxon>Bacteria</taxon>
        <taxon>Bacillati</taxon>
        <taxon>Bacillota</taxon>
        <taxon>Clostridia</taxon>
        <taxon>Eubacteriales</taxon>
        <taxon>Candidatus Stercoripulliclostridium</taxon>
    </lineage>
</organism>
<evidence type="ECO:0000313" key="2">
    <source>
        <dbReference type="Proteomes" id="UP000824094"/>
    </source>
</evidence>
<dbReference type="Proteomes" id="UP000824094">
    <property type="component" value="Unassembled WGS sequence"/>
</dbReference>
<dbReference type="AlphaFoldDB" id="A0A9D1MIJ0"/>
<reference evidence="1" key="2">
    <citation type="journal article" date="2021" name="PeerJ">
        <title>Extensive microbial diversity within the chicken gut microbiome revealed by metagenomics and culture.</title>
        <authorList>
            <person name="Gilroy R."/>
            <person name="Ravi A."/>
            <person name="Getino M."/>
            <person name="Pursley I."/>
            <person name="Horton D.L."/>
            <person name="Alikhan N.F."/>
            <person name="Baker D."/>
            <person name="Gharbi K."/>
            <person name="Hall N."/>
            <person name="Watson M."/>
            <person name="Adriaenssens E.M."/>
            <person name="Foster-Nyarko E."/>
            <person name="Jarju S."/>
            <person name="Secka A."/>
            <person name="Antonio M."/>
            <person name="Oren A."/>
            <person name="Chaudhuri R.R."/>
            <person name="La Ragione R."/>
            <person name="Hildebrand F."/>
            <person name="Pallen M.J."/>
        </authorList>
    </citation>
    <scope>NUCLEOTIDE SEQUENCE</scope>
    <source>
        <strain evidence="1">18911</strain>
    </source>
</reference>
<accession>A0A9D1MIJ0</accession>
<name>A0A9D1MIJ0_9FIRM</name>
<gene>
    <name evidence="1" type="ORF">IAB05_05850</name>
</gene>
<dbReference type="EMBL" id="DVNF01000171">
    <property type="protein sequence ID" value="HIU60896.1"/>
    <property type="molecule type" value="Genomic_DNA"/>
</dbReference>
<sequence>MTLQDIIERTAAIIGVEESALNMPTQIYNKIRDSVVTVYTELITEFVPLRTKEKVNISGGKLFYEDLSYRVREILAIKTYVGRLKFNEYPEYVQTDNYDGEAEIEYLYYTVPAVNSDRLILPPQFTEYVLAVGAAAEYFYRSSLLDEAVFFRNRFETAVNNLTKRGRVFNLPPRRLL</sequence>
<proteinExistence type="predicted"/>
<reference evidence="1" key="1">
    <citation type="submission" date="2020-10" db="EMBL/GenBank/DDBJ databases">
        <authorList>
            <person name="Gilroy R."/>
        </authorList>
    </citation>
    <scope>NUCLEOTIDE SEQUENCE</scope>
    <source>
        <strain evidence="1">18911</strain>
    </source>
</reference>